<feature type="modified residue" description="4-aspartylphosphate" evidence="3">
    <location>
        <position position="52"/>
    </location>
</feature>
<protein>
    <submittedName>
        <fullName evidence="5">Response regulator containing a CheY-like receiver domain and a GGDEF domain</fullName>
    </submittedName>
</protein>
<keyword evidence="6" id="KW-1185">Reference proteome</keyword>
<dbReference type="PROSITE" id="PS50110">
    <property type="entry name" value="RESPONSE_REGULATORY"/>
    <property type="match status" value="1"/>
</dbReference>
<feature type="domain" description="Response regulatory" evidence="4">
    <location>
        <begin position="3"/>
        <end position="119"/>
    </location>
</feature>
<organism evidence="5 6">
    <name type="scientific">Allocoleopsis franciscana PCC 7113</name>
    <dbReference type="NCBI Taxonomy" id="1173027"/>
    <lineage>
        <taxon>Bacteria</taxon>
        <taxon>Bacillati</taxon>
        <taxon>Cyanobacteriota</taxon>
        <taxon>Cyanophyceae</taxon>
        <taxon>Coleofasciculales</taxon>
        <taxon>Coleofasciculaceae</taxon>
        <taxon>Allocoleopsis</taxon>
        <taxon>Allocoleopsis franciscana</taxon>
    </lineage>
</organism>
<dbReference type="Gene3D" id="3.40.50.2300">
    <property type="match status" value="1"/>
</dbReference>
<evidence type="ECO:0000259" key="4">
    <source>
        <dbReference type="PROSITE" id="PS50110"/>
    </source>
</evidence>
<dbReference type="PANTHER" id="PTHR44591">
    <property type="entry name" value="STRESS RESPONSE REGULATOR PROTEIN 1"/>
    <property type="match status" value="1"/>
</dbReference>
<evidence type="ECO:0000256" key="1">
    <source>
        <dbReference type="ARBA" id="ARBA00022553"/>
    </source>
</evidence>
<dbReference type="InterPro" id="IPR050595">
    <property type="entry name" value="Bact_response_regulator"/>
</dbReference>
<dbReference type="SMART" id="SM00448">
    <property type="entry name" value="REC"/>
    <property type="match status" value="1"/>
</dbReference>
<accession>K9WMF7</accession>
<keyword evidence="1 3" id="KW-0597">Phosphoprotein</keyword>
<proteinExistence type="predicted"/>
<reference evidence="5 6" key="1">
    <citation type="submission" date="2012-06" db="EMBL/GenBank/DDBJ databases">
        <title>Finished chromosome of genome of Microcoleus sp. PCC 7113.</title>
        <authorList>
            <consortium name="US DOE Joint Genome Institute"/>
            <person name="Gugger M."/>
            <person name="Coursin T."/>
            <person name="Rippka R."/>
            <person name="Tandeau De Marsac N."/>
            <person name="Huntemann M."/>
            <person name="Wei C.-L."/>
            <person name="Han J."/>
            <person name="Detter J.C."/>
            <person name="Han C."/>
            <person name="Tapia R."/>
            <person name="Chen A."/>
            <person name="Kyrpides N."/>
            <person name="Mavromatis K."/>
            <person name="Markowitz V."/>
            <person name="Szeto E."/>
            <person name="Ivanova N."/>
            <person name="Pagani I."/>
            <person name="Pati A."/>
            <person name="Goodwin L."/>
            <person name="Nordberg H.P."/>
            <person name="Cantor M.N."/>
            <person name="Hua S.X."/>
            <person name="Woyke T."/>
            <person name="Kerfeld C.A."/>
        </authorList>
    </citation>
    <scope>NUCLEOTIDE SEQUENCE [LARGE SCALE GENOMIC DNA]</scope>
    <source>
        <strain evidence="5 6">PCC 7113</strain>
    </source>
</reference>
<dbReference type="SUPFAM" id="SSF52172">
    <property type="entry name" value="CheY-like"/>
    <property type="match status" value="1"/>
</dbReference>
<name>K9WMF7_9CYAN</name>
<dbReference type="STRING" id="1173027.Mic7113_5339"/>
<dbReference type="OrthoDB" id="9800897at2"/>
<dbReference type="CDD" id="cd00156">
    <property type="entry name" value="REC"/>
    <property type="match status" value="1"/>
</dbReference>
<dbReference type="Pfam" id="PF00072">
    <property type="entry name" value="Response_reg"/>
    <property type="match status" value="1"/>
</dbReference>
<sequence>MNTALIIEDSLSEQEIISGCLLQGGLNVLKANNAEEAIAKINHQKPDVIILDVVLPDRSGFELCRELKAKAETKQIPIVICSTKGGKLNQRWGMKQGADAYLVKPIDQVELVDTVKNLLKS</sequence>
<evidence type="ECO:0000256" key="2">
    <source>
        <dbReference type="ARBA" id="ARBA00023012"/>
    </source>
</evidence>
<dbReference type="PANTHER" id="PTHR44591:SF14">
    <property type="entry name" value="PROTEIN PILG"/>
    <property type="match status" value="1"/>
</dbReference>
<evidence type="ECO:0000313" key="5">
    <source>
        <dbReference type="EMBL" id="AFZ20986.1"/>
    </source>
</evidence>
<dbReference type="HOGENOM" id="CLU_000445_69_17_3"/>
<evidence type="ECO:0000256" key="3">
    <source>
        <dbReference type="PROSITE-ProRule" id="PRU00169"/>
    </source>
</evidence>
<dbReference type="InterPro" id="IPR001789">
    <property type="entry name" value="Sig_transdc_resp-reg_receiver"/>
</dbReference>
<dbReference type="InterPro" id="IPR011006">
    <property type="entry name" value="CheY-like_superfamily"/>
</dbReference>
<gene>
    <name evidence="5" type="ORF">Mic7113_5339</name>
</gene>
<dbReference type="eggNOG" id="COG0745">
    <property type="taxonomic scope" value="Bacteria"/>
</dbReference>
<dbReference type="GO" id="GO:0000160">
    <property type="term" value="P:phosphorelay signal transduction system"/>
    <property type="evidence" value="ECO:0007669"/>
    <property type="project" value="UniProtKB-KW"/>
</dbReference>
<keyword evidence="2" id="KW-0902">Two-component regulatory system</keyword>
<dbReference type="AlphaFoldDB" id="K9WMF7"/>
<dbReference type="RefSeq" id="WP_015185119.1">
    <property type="nucleotide sequence ID" value="NC_019738.1"/>
</dbReference>
<dbReference type="EMBL" id="CP003630">
    <property type="protein sequence ID" value="AFZ20986.1"/>
    <property type="molecule type" value="Genomic_DNA"/>
</dbReference>
<dbReference type="KEGG" id="mic:Mic7113_5339"/>
<dbReference type="Proteomes" id="UP000010471">
    <property type="component" value="Chromosome"/>
</dbReference>
<evidence type="ECO:0000313" key="6">
    <source>
        <dbReference type="Proteomes" id="UP000010471"/>
    </source>
</evidence>